<dbReference type="GO" id="GO:0008270">
    <property type="term" value="F:zinc ion binding"/>
    <property type="evidence" value="ECO:0007669"/>
    <property type="project" value="InterPro"/>
</dbReference>
<evidence type="ECO:0000259" key="4">
    <source>
        <dbReference type="PROSITE" id="PS50048"/>
    </source>
</evidence>
<dbReference type="InterPro" id="IPR036864">
    <property type="entry name" value="Zn2-C6_fun-type_DNA-bd_sf"/>
</dbReference>
<protein>
    <recommendedName>
        <fullName evidence="4">Zn(2)-C6 fungal-type domain-containing protein</fullName>
    </recommendedName>
</protein>
<feature type="region of interest" description="Disordered" evidence="3">
    <location>
        <begin position="71"/>
        <end position="105"/>
    </location>
</feature>
<dbReference type="InterPro" id="IPR007219">
    <property type="entry name" value="XnlR_reg_dom"/>
</dbReference>
<organism evidence="5 6">
    <name type="scientific">Pseudogymnoascus verrucosus</name>
    <dbReference type="NCBI Taxonomy" id="342668"/>
    <lineage>
        <taxon>Eukaryota</taxon>
        <taxon>Fungi</taxon>
        <taxon>Dikarya</taxon>
        <taxon>Ascomycota</taxon>
        <taxon>Pezizomycotina</taxon>
        <taxon>Leotiomycetes</taxon>
        <taxon>Thelebolales</taxon>
        <taxon>Thelebolaceae</taxon>
        <taxon>Pseudogymnoascus</taxon>
    </lineage>
</organism>
<dbReference type="GO" id="GO:0003677">
    <property type="term" value="F:DNA binding"/>
    <property type="evidence" value="ECO:0007669"/>
    <property type="project" value="InterPro"/>
</dbReference>
<feature type="compositionally biased region" description="Basic and acidic residues" evidence="3">
    <location>
        <begin position="164"/>
        <end position="184"/>
    </location>
</feature>
<evidence type="ECO:0000256" key="1">
    <source>
        <dbReference type="ARBA" id="ARBA00022723"/>
    </source>
</evidence>
<evidence type="ECO:0000256" key="3">
    <source>
        <dbReference type="SAM" id="MobiDB-lite"/>
    </source>
</evidence>
<evidence type="ECO:0000313" key="6">
    <source>
        <dbReference type="Proteomes" id="UP000091956"/>
    </source>
</evidence>
<dbReference type="SMART" id="SM00066">
    <property type="entry name" value="GAL4"/>
    <property type="match status" value="1"/>
</dbReference>
<dbReference type="Pfam" id="PF00172">
    <property type="entry name" value="Zn_clus"/>
    <property type="match status" value="1"/>
</dbReference>
<reference evidence="5 6" key="1">
    <citation type="submission" date="2016-03" db="EMBL/GenBank/DDBJ databases">
        <title>Comparative genomics of Pseudogymnoascus destructans, the fungus causing white-nose syndrome of bats.</title>
        <authorList>
            <person name="Palmer J.M."/>
            <person name="Drees K.P."/>
            <person name="Foster J.T."/>
            <person name="Lindner D.L."/>
        </authorList>
    </citation>
    <scope>NUCLEOTIDE SEQUENCE [LARGE SCALE GENOMIC DNA]</scope>
    <source>
        <strain evidence="5 6">UAMH 10579</strain>
    </source>
</reference>
<dbReference type="CDD" id="cd00067">
    <property type="entry name" value="GAL4"/>
    <property type="match status" value="1"/>
</dbReference>
<gene>
    <name evidence="5" type="ORF">VE01_10768</name>
</gene>
<dbReference type="PROSITE" id="PS00463">
    <property type="entry name" value="ZN2_CY6_FUNGAL_1"/>
    <property type="match status" value="1"/>
</dbReference>
<dbReference type="PANTHER" id="PTHR47425:SF2">
    <property type="entry name" value="FARB-RELATED"/>
    <property type="match status" value="1"/>
</dbReference>
<dbReference type="Pfam" id="PF04082">
    <property type="entry name" value="Fungal_trans"/>
    <property type="match status" value="1"/>
</dbReference>
<feature type="region of interest" description="Disordered" evidence="3">
    <location>
        <begin position="160"/>
        <end position="184"/>
    </location>
</feature>
<dbReference type="GO" id="GO:0006351">
    <property type="term" value="P:DNA-templated transcription"/>
    <property type="evidence" value="ECO:0007669"/>
    <property type="project" value="InterPro"/>
</dbReference>
<dbReference type="STRING" id="342668.A0A2P6FGV1"/>
<dbReference type="Proteomes" id="UP000091956">
    <property type="component" value="Unassembled WGS sequence"/>
</dbReference>
<dbReference type="InterPro" id="IPR052761">
    <property type="entry name" value="Fungal_Detox/Toxin_TFs"/>
</dbReference>
<evidence type="ECO:0000313" key="5">
    <source>
        <dbReference type="EMBL" id="PQM43872.1"/>
    </source>
</evidence>
<dbReference type="Gene3D" id="4.10.240.10">
    <property type="entry name" value="Zn(2)-C6 fungal-type DNA-binding domain"/>
    <property type="match status" value="1"/>
</dbReference>
<keyword evidence="1" id="KW-0479">Metal-binding</keyword>
<sequence length="784" mass="88440">MDPEQPRASISSMGVGVTRDIESPLSTRKRASKACLACRARKIRCDVASHSTPCTNCRISRGECIVRGRPAKYRTSKGNKQNTSTDIPPVRSQVPPSSPPRNLSASAGLELQRNSYTLISDDGLDHNALCQRRQSSIGGHIGQYANWRHLDQVNPQSLTPVTERPIENNPAERDKTSHENPWTERQRTNKIASLIGSDDDISQVNASHTNSHADLGADVSRISGSQTRLNSNPSHSEYHFIEFDDFSELSVEDIRFLKAQGCFQIPAMPALDRFVQQYFLHVHPLLPMIDEANFWNVFNNNSDGHGQPFKISIFTFQAMLFSCCSFVPLDTLHDVGFRNVRHARATLYRRAKALFDFDGKRDLISTSQGALLLSQAPDNHNRRINTFWLGVAIQFAKDANAPQYDLDQAITEKQRNVKKRLWWCCILRDRILPLGVRRPLFITNAHFDFGNSPLTANDLDEEISYSNVYDSETKRSLAELLEVLCNLAVCLTDIIMILYPINGNPTTSLNELGLTRLRVHIERGKADLSQWFDNASVHFPTPAGLGDTHGSVILHTNVVYIYYYSARMALCHHEILLLEMDSKSDTSYPRQLHKTKRELQEAVTFLADITKELLQLKLVRYLPVSVVPAASLLLVLHMLDVKLSSTKSQRSMRQRRLQVFLEVMNVLQSIYDSTDRVSDAIEQLIAYFGPDDLLENTRAPTLAGSWETQYSSPATFSSNSASAETSSSTINDWSDVLLRRRSCYLRIVMTLDITFSKGEFPKETDFPDPLQTSQLAAYLPLYRA</sequence>
<proteinExistence type="predicted"/>
<dbReference type="GO" id="GO:0000981">
    <property type="term" value="F:DNA-binding transcription factor activity, RNA polymerase II-specific"/>
    <property type="evidence" value="ECO:0007669"/>
    <property type="project" value="InterPro"/>
</dbReference>
<dbReference type="AlphaFoldDB" id="A0A2P6FGV1"/>
<dbReference type="GeneID" id="84234318"/>
<accession>A0A2P6FGV1</accession>
<dbReference type="SUPFAM" id="SSF57701">
    <property type="entry name" value="Zn2/Cys6 DNA-binding domain"/>
    <property type="match status" value="1"/>
</dbReference>
<dbReference type="PROSITE" id="PS50048">
    <property type="entry name" value="ZN2_CY6_FUNGAL_2"/>
    <property type="match status" value="1"/>
</dbReference>
<keyword evidence="6" id="KW-1185">Reference proteome</keyword>
<dbReference type="InterPro" id="IPR001138">
    <property type="entry name" value="Zn2Cys6_DnaBD"/>
</dbReference>
<reference evidence="6" key="2">
    <citation type="journal article" date="2018" name="Nat. Commun.">
        <title>Extreme sensitivity to ultraviolet light in the fungal pathogen causing white-nose syndrome of bats.</title>
        <authorList>
            <person name="Palmer J.M."/>
            <person name="Drees K.P."/>
            <person name="Foster J.T."/>
            <person name="Lindner D.L."/>
        </authorList>
    </citation>
    <scope>NUCLEOTIDE SEQUENCE [LARGE SCALE GENOMIC DNA]</scope>
    <source>
        <strain evidence="6">UAMH 10579</strain>
    </source>
</reference>
<dbReference type="PANTHER" id="PTHR47425">
    <property type="entry name" value="FARB-RELATED"/>
    <property type="match status" value="1"/>
</dbReference>
<dbReference type="EMBL" id="KV460218">
    <property type="protein sequence ID" value="PQM43872.1"/>
    <property type="molecule type" value="Genomic_DNA"/>
</dbReference>
<keyword evidence="2" id="KW-0539">Nucleus</keyword>
<dbReference type="CDD" id="cd12148">
    <property type="entry name" value="fungal_TF_MHR"/>
    <property type="match status" value="1"/>
</dbReference>
<name>A0A2P6FGV1_9PEZI</name>
<feature type="domain" description="Zn(2)-C6 fungal-type" evidence="4">
    <location>
        <begin position="34"/>
        <end position="66"/>
    </location>
</feature>
<dbReference type="RefSeq" id="XP_059320203.1">
    <property type="nucleotide sequence ID" value="XM_059464220.1"/>
</dbReference>
<evidence type="ECO:0000256" key="2">
    <source>
        <dbReference type="ARBA" id="ARBA00023242"/>
    </source>
</evidence>